<evidence type="ECO:0000256" key="5">
    <source>
        <dbReference type="ARBA" id="ARBA00011901"/>
    </source>
</evidence>
<keyword evidence="6" id="KW-0963">Cytoplasm</keyword>
<dbReference type="RefSeq" id="WP_090412206.1">
    <property type="nucleotide sequence ID" value="NZ_FNOY01000009.1"/>
</dbReference>
<dbReference type="InterPro" id="IPR036505">
    <property type="entry name" value="Amidase/PGRP_sf"/>
</dbReference>
<dbReference type="PANTHER" id="PTHR30417:SF4">
    <property type="entry name" value="1,6-ANHYDRO-N-ACETYLMURAMYL-L-ALANINE AMIDASE AMPD"/>
    <property type="match status" value="1"/>
</dbReference>
<dbReference type="OrthoDB" id="9794842at2"/>
<dbReference type="InterPro" id="IPR051206">
    <property type="entry name" value="NAMLAA_amidase_2"/>
</dbReference>
<evidence type="ECO:0000256" key="12">
    <source>
        <dbReference type="ARBA" id="ARBA00042615"/>
    </source>
</evidence>
<dbReference type="GO" id="GO:0008745">
    <property type="term" value="F:N-acetylmuramoyl-L-alanine amidase activity"/>
    <property type="evidence" value="ECO:0007669"/>
    <property type="project" value="UniProtKB-EC"/>
</dbReference>
<evidence type="ECO:0000256" key="4">
    <source>
        <dbReference type="ARBA" id="ARBA00007553"/>
    </source>
</evidence>
<dbReference type="GO" id="GO:0071555">
    <property type="term" value="P:cell wall organization"/>
    <property type="evidence" value="ECO:0007669"/>
    <property type="project" value="UniProtKB-KW"/>
</dbReference>
<protein>
    <recommendedName>
        <fullName evidence="11">1,6-anhydro-N-acetylmuramyl-L-alanine amidase AmpD</fullName>
        <ecNumber evidence="5">3.5.1.28</ecNumber>
    </recommendedName>
    <alternativeName>
        <fullName evidence="12">N-acetylmuramoyl-L-alanine amidase</fullName>
    </alternativeName>
</protein>
<evidence type="ECO:0000256" key="3">
    <source>
        <dbReference type="ARBA" id="ARBA00004496"/>
    </source>
</evidence>
<reference evidence="14 15" key="1">
    <citation type="submission" date="2016-10" db="EMBL/GenBank/DDBJ databases">
        <authorList>
            <person name="de Groot N.N."/>
        </authorList>
    </citation>
    <scope>NUCLEOTIDE SEQUENCE [LARGE SCALE GENOMIC DNA]</scope>
    <source>
        <strain evidence="14 15">Nm1</strain>
    </source>
</reference>
<evidence type="ECO:0000259" key="13">
    <source>
        <dbReference type="SMART" id="SM00644"/>
    </source>
</evidence>
<dbReference type="Pfam" id="PF01510">
    <property type="entry name" value="Amidase_2"/>
    <property type="match status" value="1"/>
</dbReference>
<dbReference type="CDD" id="cd06583">
    <property type="entry name" value="PGRP"/>
    <property type="match status" value="1"/>
</dbReference>
<dbReference type="Proteomes" id="UP000198640">
    <property type="component" value="Unassembled WGS sequence"/>
</dbReference>
<keyword evidence="9" id="KW-0862">Zinc</keyword>
<comment type="similarity">
    <text evidence="4">Belongs to the N-acetylmuramoyl-L-alanine amidase 2 family.</text>
</comment>
<gene>
    <name evidence="14" type="ORF">SAMN05421881_100920</name>
</gene>
<evidence type="ECO:0000256" key="6">
    <source>
        <dbReference type="ARBA" id="ARBA00022490"/>
    </source>
</evidence>
<evidence type="ECO:0000256" key="8">
    <source>
        <dbReference type="ARBA" id="ARBA00022801"/>
    </source>
</evidence>
<dbReference type="EC" id="3.5.1.28" evidence="5"/>
<dbReference type="GO" id="GO:0009254">
    <property type="term" value="P:peptidoglycan turnover"/>
    <property type="evidence" value="ECO:0007669"/>
    <property type="project" value="TreeGrafter"/>
</dbReference>
<evidence type="ECO:0000313" key="14">
    <source>
        <dbReference type="EMBL" id="SDX81182.1"/>
    </source>
</evidence>
<dbReference type="GO" id="GO:0046872">
    <property type="term" value="F:metal ion binding"/>
    <property type="evidence" value="ECO:0007669"/>
    <property type="project" value="UniProtKB-KW"/>
</dbReference>
<proteinExistence type="inferred from homology"/>
<evidence type="ECO:0000256" key="1">
    <source>
        <dbReference type="ARBA" id="ARBA00001561"/>
    </source>
</evidence>
<dbReference type="GO" id="GO:0009253">
    <property type="term" value="P:peptidoglycan catabolic process"/>
    <property type="evidence" value="ECO:0007669"/>
    <property type="project" value="InterPro"/>
</dbReference>
<comment type="subcellular location">
    <subcellularLocation>
        <location evidence="3">Cytoplasm</location>
    </subcellularLocation>
</comment>
<dbReference type="STRING" id="44576.SAMN05421881_100920"/>
<dbReference type="SMART" id="SM00644">
    <property type="entry name" value="Ami_2"/>
    <property type="match status" value="1"/>
</dbReference>
<dbReference type="EMBL" id="FNOY01000009">
    <property type="protein sequence ID" value="SDX81182.1"/>
    <property type="molecule type" value="Genomic_DNA"/>
</dbReference>
<organism evidence="14 15">
    <name type="scientific">Nitrosomonas halophila</name>
    <dbReference type="NCBI Taxonomy" id="44576"/>
    <lineage>
        <taxon>Bacteria</taxon>
        <taxon>Pseudomonadati</taxon>
        <taxon>Pseudomonadota</taxon>
        <taxon>Betaproteobacteria</taxon>
        <taxon>Nitrosomonadales</taxon>
        <taxon>Nitrosomonadaceae</taxon>
        <taxon>Nitrosomonas</taxon>
    </lineage>
</organism>
<sequence length="203" mass="22499">MQIDAAGYLESANRITSPNCDARPAGSVISLLVIHYISLPPDEFNGNGVIELFTNQLDPLAHPYYQSLKDLKVSSHFFIRRNGEIIQFVSCAMRAWHAGTSCWQGLAHCNDFSIGIELEGSGDIPFTPIQYTQLAKITRTLLSAYPIDHIVGHADIAPQRKTDPGPYFDWQGYQQLLAQTHPCRKIEPSGIQLQASDIQNSCA</sequence>
<keyword evidence="7" id="KW-0479">Metal-binding</keyword>
<keyword evidence="8" id="KW-0378">Hydrolase</keyword>
<dbReference type="AlphaFoldDB" id="A0A1H3ER10"/>
<evidence type="ECO:0000313" key="15">
    <source>
        <dbReference type="Proteomes" id="UP000198640"/>
    </source>
</evidence>
<dbReference type="GO" id="GO:0005737">
    <property type="term" value="C:cytoplasm"/>
    <property type="evidence" value="ECO:0007669"/>
    <property type="project" value="UniProtKB-SubCell"/>
</dbReference>
<feature type="domain" description="N-acetylmuramoyl-L-alanine amidase" evidence="13">
    <location>
        <begin position="17"/>
        <end position="165"/>
    </location>
</feature>
<dbReference type="Gene3D" id="3.40.80.10">
    <property type="entry name" value="Peptidoglycan recognition protein-like"/>
    <property type="match status" value="1"/>
</dbReference>
<dbReference type="NCBIfam" id="NF008758">
    <property type="entry name" value="PRK11789.1"/>
    <property type="match status" value="1"/>
</dbReference>
<comment type="catalytic activity">
    <reaction evidence="1">
        <text>Hydrolyzes the link between N-acetylmuramoyl residues and L-amino acid residues in certain cell-wall glycopeptides.</text>
        <dbReference type="EC" id="3.5.1.28"/>
    </reaction>
</comment>
<keyword evidence="10" id="KW-0961">Cell wall biogenesis/degradation</keyword>
<evidence type="ECO:0000256" key="9">
    <source>
        <dbReference type="ARBA" id="ARBA00022833"/>
    </source>
</evidence>
<evidence type="ECO:0000256" key="7">
    <source>
        <dbReference type="ARBA" id="ARBA00022723"/>
    </source>
</evidence>
<dbReference type="SUPFAM" id="SSF55846">
    <property type="entry name" value="N-acetylmuramoyl-L-alanine amidase-like"/>
    <property type="match status" value="1"/>
</dbReference>
<evidence type="ECO:0000256" key="10">
    <source>
        <dbReference type="ARBA" id="ARBA00023316"/>
    </source>
</evidence>
<comment type="cofactor">
    <cofactor evidence="2">
        <name>Zn(2+)</name>
        <dbReference type="ChEBI" id="CHEBI:29105"/>
    </cofactor>
</comment>
<name>A0A1H3ER10_9PROT</name>
<keyword evidence="15" id="KW-1185">Reference proteome</keyword>
<evidence type="ECO:0000256" key="2">
    <source>
        <dbReference type="ARBA" id="ARBA00001947"/>
    </source>
</evidence>
<dbReference type="PANTHER" id="PTHR30417">
    <property type="entry name" value="N-ACETYLMURAMOYL-L-ALANINE AMIDASE AMID"/>
    <property type="match status" value="1"/>
</dbReference>
<evidence type="ECO:0000256" key="11">
    <source>
        <dbReference type="ARBA" id="ARBA00039257"/>
    </source>
</evidence>
<dbReference type="InterPro" id="IPR002502">
    <property type="entry name" value="Amidase_domain"/>
</dbReference>
<accession>A0A1H3ER10</accession>